<dbReference type="AlphaFoldDB" id="A0DBV0"/>
<evidence type="ECO:0008006" key="3">
    <source>
        <dbReference type="Google" id="ProtNLM"/>
    </source>
</evidence>
<dbReference type="InParanoid" id="A0DBV0"/>
<dbReference type="RefSeq" id="XP_001447914.1">
    <property type="nucleotide sequence ID" value="XM_001447877.1"/>
</dbReference>
<keyword evidence="2" id="KW-1185">Reference proteome</keyword>
<dbReference type="GeneID" id="5033695"/>
<dbReference type="EMBL" id="CT868374">
    <property type="protein sequence ID" value="CAK80517.1"/>
    <property type="molecule type" value="Genomic_DNA"/>
</dbReference>
<gene>
    <name evidence="1" type="ORF">GSPATT00015394001</name>
</gene>
<dbReference type="Proteomes" id="UP000000600">
    <property type="component" value="Unassembled WGS sequence"/>
</dbReference>
<dbReference type="KEGG" id="ptm:GSPATT00015394001"/>
<dbReference type="HOGENOM" id="CLU_2404276_0_0_1"/>
<reference evidence="1 2" key="1">
    <citation type="journal article" date="2006" name="Nature">
        <title>Global trends of whole-genome duplications revealed by the ciliate Paramecium tetraurelia.</title>
        <authorList>
            <consortium name="Genoscope"/>
            <person name="Aury J.-M."/>
            <person name="Jaillon O."/>
            <person name="Duret L."/>
            <person name="Noel B."/>
            <person name="Jubin C."/>
            <person name="Porcel B.M."/>
            <person name="Segurens B."/>
            <person name="Daubin V."/>
            <person name="Anthouard V."/>
            <person name="Aiach N."/>
            <person name="Arnaiz O."/>
            <person name="Billaut A."/>
            <person name="Beisson J."/>
            <person name="Blanc I."/>
            <person name="Bouhouche K."/>
            <person name="Camara F."/>
            <person name="Duharcourt S."/>
            <person name="Guigo R."/>
            <person name="Gogendeau D."/>
            <person name="Katinka M."/>
            <person name="Keller A.-M."/>
            <person name="Kissmehl R."/>
            <person name="Klotz C."/>
            <person name="Koll F."/>
            <person name="Le Moue A."/>
            <person name="Lepere C."/>
            <person name="Malinsky S."/>
            <person name="Nowacki M."/>
            <person name="Nowak J.K."/>
            <person name="Plattner H."/>
            <person name="Poulain J."/>
            <person name="Ruiz F."/>
            <person name="Serrano V."/>
            <person name="Zagulski M."/>
            <person name="Dessen P."/>
            <person name="Betermier M."/>
            <person name="Weissenbach J."/>
            <person name="Scarpelli C."/>
            <person name="Schachter V."/>
            <person name="Sperling L."/>
            <person name="Meyer E."/>
            <person name="Cohen J."/>
            <person name="Wincker P."/>
        </authorList>
    </citation>
    <scope>NUCLEOTIDE SEQUENCE [LARGE SCALE GENOMIC DNA]</scope>
    <source>
        <strain evidence="1 2">Stock d4-2</strain>
    </source>
</reference>
<evidence type="ECO:0000313" key="1">
    <source>
        <dbReference type="EMBL" id="CAK80517.1"/>
    </source>
</evidence>
<accession>A0DBV0</accession>
<proteinExistence type="predicted"/>
<protein>
    <recommendedName>
        <fullName evidence="3">Kinesin motor domain-containing protein</fullName>
    </recommendedName>
</protein>
<evidence type="ECO:0000313" key="2">
    <source>
        <dbReference type="Proteomes" id="UP000000600"/>
    </source>
</evidence>
<name>A0DBV0_PARTE</name>
<sequence>MSEKKNLSKQVLRRNISIKSQWETKNLQKSNISSITFRIRSEQQKNETQTQKASPFYDTLQQEDCFRTNAILNVQLSVEDALKQYKQDGIIGE</sequence>
<organism evidence="1 2">
    <name type="scientific">Paramecium tetraurelia</name>
    <dbReference type="NCBI Taxonomy" id="5888"/>
    <lineage>
        <taxon>Eukaryota</taxon>
        <taxon>Sar</taxon>
        <taxon>Alveolata</taxon>
        <taxon>Ciliophora</taxon>
        <taxon>Intramacronucleata</taxon>
        <taxon>Oligohymenophorea</taxon>
        <taxon>Peniculida</taxon>
        <taxon>Parameciidae</taxon>
        <taxon>Paramecium</taxon>
    </lineage>
</organism>